<dbReference type="AlphaFoldDB" id="A0A7C8ZRM6"/>
<accession>A0A7C8ZRM6</accession>
<evidence type="ECO:0000313" key="2">
    <source>
        <dbReference type="EMBL" id="MBA4649979.1"/>
    </source>
</evidence>
<reference evidence="2" key="1">
    <citation type="journal article" date="2013" name="J. Plant Res.">
        <title>Effect of fungi and light on seed germination of three Opuntia species from semiarid lands of central Mexico.</title>
        <authorList>
            <person name="Delgado-Sanchez P."/>
            <person name="Jimenez-Bremont J.F."/>
            <person name="Guerrero-Gonzalez Mde L."/>
            <person name="Flores J."/>
        </authorList>
    </citation>
    <scope>NUCLEOTIDE SEQUENCE</scope>
    <source>
        <tissue evidence="2">Cladode</tissue>
    </source>
</reference>
<feature type="compositionally biased region" description="Basic and acidic residues" evidence="1">
    <location>
        <begin position="105"/>
        <end position="117"/>
    </location>
</feature>
<protein>
    <submittedName>
        <fullName evidence="2">Uncharacterized protein</fullName>
    </submittedName>
</protein>
<organism evidence="2">
    <name type="scientific">Opuntia streptacantha</name>
    <name type="common">Prickly pear cactus</name>
    <name type="synonym">Opuntia cardona</name>
    <dbReference type="NCBI Taxonomy" id="393608"/>
    <lineage>
        <taxon>Eukaryota</taxon>
        <taxon>Viridiplantae</taxon>
        <taxon>Streptophyta</taxon>
        <taxon>Embryophyta</taxon>
        <taxon>Tracheophyta</taxon>
        <taxon>Spermatophyta</taxon>
        <taxon>Magnoliopsida</taxon>
        <taxon>eudicotyledons</taxon>
        <taxon>Gunneridae</taxon>
        <taxon>Pentapetalae</taxon>
        <taxon>Caryophyllales</taxon>
        <taxon>Cactineae</taxon>
        <taxon>Cactaceae</taxon>
        <taxon>Opuntioideae</taxon>
        <taxon>Opuntia</taxon>
    </lineage>
</organism>
<name>A0A7C8ZRM6_OPUST</name>
<evidence type="ECO:0000256" key="1">
    <source>
        <dbReference type="SAM" id="MobiDB-lite"/>
    </source>
</evidence>
<dbReference type="EMBL" id="GISG01162763">
    <property type="protein sequence ID" value="MBA4649979.1"/>
    <property type="molecule type" value="Transcribed_RNA"/>
</dbReference>
<reference evidence="2" key="2">
    <citation type="submission" date="2020-07" db="EMBL/GenBank/DDBJ databases">
        <authorList>
            <person name="Vera ALvarez R."/>
            <person name="Arias-Moreno D.M."/>
            <person name="Jimenez-Jacinto V."/>
            <person name="Jimenez-Bremont J.F."/>
            <person name="Swaminathan K."/>
            <person name="Moose S.P."/>
            <person name="Guerrero-Gonzalez M.L."/>
            <person name="Marino-Ramirez L."/>
            <person name="Landsman D."/>
            <person name="Rodriguez-Kessler M."/>
            <person name="Delgado-Sanchez P."/>
        </authorList>
    </citation>
    <scope>NUCLEOTIDE SEQUENCE</scope>
    <source>
        <tissue evidence="2">Cladode</tissue>
    </source>
</reference>
<proteinExistence type="predicted"/>
<feature type="compositionally biased region" description="Acidic residues" evidence="1">
    <location>
        <begin position="94"/>
        <end position="104"/>
    </location>
</feature>
<feature type="region of interest" description="Disordered" evidence="1">
    <location>
        <begin position="83"/>
        <end position="117"/>
    </location>
</feature>
<sequence length="117" mass="14001">MTKMALYFNFSPYLMLHLRLLQLAFEEHFECYNMIAPLLSRQVDMTKLASSKWLSNIKVIEGPPFLLCCRDLVLCLILRSNHHGRKRSKATDSEREDEDEDEDVERWRERKERRGLQ</sequence>